<dbReference type="GO" id="GO:0007417">
    <property type="term" value="P:central nervous system development"/>
    <property type="evidence" value="ECO:0007669"/>
    <property type="project" value="Ensembl"/>
</dbReference>
<dbReference type="FunFam" id="4.10.410.10:FF:000011">
    <property type="entry name" value="Tissue factor pathway inhibitor"/>
    <property type="match status" value="2"/>
</dbReference>
<dbReference type="GO" id="GO:0005615">
    <property type="term" value="C:extracellular space"/>
    <property type="evidence" value="ECO:0007669"/>
    <property type="project" value="TreeGrafter"/>
</dbReference>
<dbReference type="PRINTS" id="PR00759">
    <property type="entry name" value="BASICPTASE"/>
</dbReference>
<comment type="subcellular location">
    <subcellularLocation>
        <location evidence="1">Secreted</location>
    </subcellularLocation>
</comment>
<keyword evidence="5" id="KW-1015">Disulfide bond</keyword>
<dbReference type="InterPro" id="IPR050098">
    <property type="entry name" value="TFPI/VKTCI-like"/>
</dbReference>
<dbReference type="CDD" id="cd22617">
    <property type="entry name" value="Kunitz_TFPI2_2-like"/>
    <property type="match status" value="1"/>
</dbReference>
<keyword evidence="4" id="KW-0722">Serine protease inhibitor</keyword>
<dbReference type="InterPro" id="IPR002223">
    <property type="entry name" value="Kunitz_BPTI"/>
</dbReference>
<dbReference type="GeneTree" id="ENSGT00940000159917"/>
<dbReference type="InterPro" id="IPR020901">
    <property type="entry name" value="Prtase_inh_Kunz-CS"/>
</dbReference>
<accession>A0A3Q1BBG1</accession>
<dbReference type="SUPFAM" id="SSF57362">
    <property type="entry name" value="BPTI-like"/>
    <property type="match status" value="3"/>
</dbReference>
<dbReference type="GO" id="GO:0045214">
    <property type="term" value="P:sarcomere organization"/>
    <property type="evidence" value="ECO:0007669"/>
    <property type="project" value="Ensembl"/>
</dbReference>
<evidence type="ECO:0000256" key="4">
    <source>
        <dbReference type="ARBA" id="ARBA00022900"/>
    </source>
</evidence>
<dbReference type="OMA" id="REEYFFN"/>
<dbReference type="PANTHER" id="PTHR10083">
    <property type="entry name" value="KUNITZ-TYPE PROTEASE INHIBITOR-RELATED"/>
    <property type="match status" value="1"/>
</dbReference>
<evidence type="ECO:0000256" key="5">
    <source>
        <dbReference type="ARBA" id="ARBA00023157"/>
    </source>
</evidence>
<dbReference type="STRING" id="80972.ENSAOCP00000011380"/>
<keyword evidence="8" id="KW-1185">Reference proteome</keyword>
<keyword evidence="2" id="KW-0964">Secreted</keyword>
<reference evidence="7" key="2">
    <citation type="submission" date="2025-08" db="UniProtKB">
        <authorList>
            <consortium name="Ensembl"/>
        </authorList>
    </citation>
    <scope>IDENTIFICATION</scope>
</reference>
<organism evidence="7 8">
    <name type="scientific">Amphiprion ocellaris</name>
    <name type="common">Clown anemonefish</name>
    <dbReference type="NCBI Taxonomy" id="80972"/>
    <lineage>
        <taxon>Eukaryota</taxon>
        <taxon>Metazoa</taxon>
        <taxon>Chordata</taxon>
        <taxon>Craniata</taxon>
        <taxon>Vertebrata</taxon>
        <taxon>Euteleostomi</taxon>
        <taxon>Actinopterygii</taxon>
        <taxon>Neopterygii</taxon>
        <taxon>Teleostei</taxon>
        <taxon>Neoteleostei</taxon>
        <taxon>Acanthomorphata</taxon>
        <taxon>Ovalentaria</taxon>
        <taxon>Pomacentridae</taxon>
        <taxon>Amphiprion</taxon>
    </lineage>
</organism>
<feature type="domain" description="BPTI/Kunitz inhibitor" evidence="6">
    <location>
        <begin position="224"/>
        <end position="274"/>
    </location>
</feature>
<dbReference type="PROSITE" id="PS00280">
    <property type="entry name" value="BPTI_KUNITZ_1"/>
    <property type="match status" value="2"/>
</dbReference>
<proteinExistence type="predicted"/>
<dbReference type="InterPro" id="IPR036880">
    <property type="entry name" value="Kunitz_BPTI_sf"/>
</dbReference>
<dbReference type="AlphaFoldDB" id="A0A3Q1BBG1"/>
<reference evidence="7" key="3">
    <citation type="submission" date="2025-09" db="UniProtKB">
        <authorList>
            <consortium name="Ensembl"/>
        </authorList>
    </citation>
    <scope>IDENTIFICATION</scope>
</reference>
<sequence>MRLVIIDGFLRKYCNVKKKILPDVMKEFITNLISLLCSIGMSHNLPAPDFPLGNTTIKLDLTGMVGRAGKAWTKTYTMDFCTLSLFAFVSTFYNVLALSPKAVCLLQVDEGPCRGEIERYYYNTITQKCEIFYYGGCQGNANNFKSYQECQKTCFRIPKIPQICRFPKEEGPCRALFPRYFFNMTTMQCEPFYYGGCQGNSNRFQDLTSCMEYCSPHKTVPVLCLDHLDKGRCSASITRYYYNKATKMCEEFVYSGCGGSSNNFVSRQSCVDVCVKGAKKQTGQGKGRRMRRNRNNHITFLQA</sequence>
<dbReference type="Ensembl" id="ENSAOCT00000030222.2">
    <property type="protein sequence ID" value="ENSAOCP00000011380.2"/>
    <property type="gene ID" value="ENSAOCG00000015674.2"/>
</dbReference>
<dbReference type="Gene3D" id="4.10.410.10">
    <property type="entry name" value="Pancreatic trypsin inhibitor Kunitz domain"/>
    <property type="match status" value="3"/>
</dbReference>
<reference evidence="7 8" key="1">
    <citation type="submission" date="2022-01" db="EMBL/GenBank/DDBJ databases">
        <title>A chromosome-scale genome assembly of the false clownfish, Amphiprion ocellaris.</title>
        <authorList>
            <person name="Ryu T."/>
        </authorList>
    </citation>
    <scope>NUCLEOTIDE SEQUENCE [LARGE SCALE GENOMIC DNA]</scope>
</reference>
<feature type="domain" description="BPTI/Kunitz inhibitor" evidence="6">
    <location>
        <begin position="104"/>
        <end position="154"/>
    </location>
</feature>
<evidence type="ECO:0000256" key="3">
    <source>
        <dbReference type="ARBA" id="ARBA00022690"/>
    </source>
</evidence>
<evidence type="ECO:0000256" key="2">
    <source>
        <dbReference type="ARBA" id="ARBA00022525"/>
    </source>
</evidence>
<feature type="domain" description="BPTI/Kunitz inhibitor" evidence="6">
    <location>
        <begin position="164"/>
        <end position="214"/>
    </location>
</feature>
<evidence type="ECO:0000313" key="7">
    <source>
        <dbReference type="Ensembl" id="ENSAOCP00000011380.2"/>
    </source>
</evidence>
<evidence type="ECO:0000256" key="1">
    <source>
        <dbReference type="ARBA" id="ARBA00004613"/>
    </source>
</evidence>
<protein>
    <recommendedName>
        <fullName evidence="6">BPTI/Kunitz inhibitor domain-containing protein</fullName>
    </recommendedName>
</protein>
<name>A0A3Q1BBG1_AMPOC</name>
<dbReference type="Proteomes" id="UP001501940">
    <property type="component" value="Chromosome 15"/>
</dbReference>
<gene>
    <name evidence="7" type="primary">TFPI2</name>
</gene>
<dbReference type="Pfam" id="PF00014">
    <property type="entry name" value="Kunitz_BPTI"/>
    <property type="match status" value="3"/>
</dbReference>
<dbReference type="SMART" id="SM00131">
    <property type="entry name" value="KU"/>
    <property type="match status" value="3"/>
</dbReference>
<dbReference type="PANTHER" id="PTHR10083:SF374">
    <property type="entry name" value="BPTI_KUNITZ INHIBITOR DOMAIN-CONTAINING PROTEIN"/>
    <property type="match status" value="1"/>
</dbReference>
<dbReference type="GO" id="GO:1903706">
    <property type="term" value="P:regulation of hemopoiesis"/>
    <property type="evidence" value="ECO:0007669"/>
    <property type="project" value="Ensembl"/>
</dbReference>
<evidence type="ECO:0000313" key="8">
    <source>
        <dbReference type="Proteomes" id="UP001501940"/>
    </source>
</evidence>
<dbReference type="GO" id="GO:0004867">
    <property type="term" value="F:serine-type endopeptidase inhibitor activity"/>
    <property type="evidence" value="ECO:0007669"/>
    <property type="project" value="UniProtKB-KW"/>
</dbReference>
<keyword evidence="3" id="KW-0646">Protease inhibitor</keyword>
<dbReference type="GO" id="GO:0007507">
    <property type="term" value="P:heart development"/>
    <property type="evidence" value="ECO:0007669"/>
    <property type="project" value="Ensembl"/>
</dbReference>
<evidence type="ECO:0000259" key="6">
    <source>
        <dbReference type="PROSITE" id="PS50279"/>
    </source>
</evidence>
<dbReference type="PROSITE" id="PS50279">
    <property type="entry name" value="BPTI_KUNITZ_2"/>
    <property type="match status" value="3"/>
</dbReference>